<dbReference type="InterPro" id="IPR002156">
    <property type="entry name" value="RNaseH_domain"/>
</dbReference>
<dbReference type="Proteomes" id="UP000181917">
    <property type="component" value="Unassembled WGS sequence"/>
</dbReference>
<evidence type="ECO:0000256" key="3">
    <source>
        <dbReference type="ARBA" id="ARBA00005300"/>
    </source>
</evidence>
<evidence type="ECO:0000256" key="9">
    <source>
        <dbReference type="ARBA" id="ARBA00022801"/>
    </source>
</evidence>
<dbReference type="InterPro" id="IPR027843">
    <property type="entry name" value="DUF4440"/>
</dbReference>
<dbReference type="SUPFAM" id="SSF54427">
    <property type="entry name" value="NTF2-like"/>
    <property type="match status" value="1"/>
</dbReference>
<dbReference type="Gene3D" id="3.10.450.50">
    <property type="match status" value="1"/>
</dbReference>
<keyword evidence="13" id="KW-1185">Reference proteome</keyword>
<dbReference type="Pfam" id="PF14534">
    <property type="entry name" value="DUF4440"/>
    <property type="match status" value="1"/>
</dbReference>
<feature type="domain" description="RNase H type-1" evidence="11">
    <location>
        <begin position="1"/>
        <end position="139"/>
    </location>
</feature>
<dbReference type="RefSeq" id="WP_074699747.1">
    <property type="nucleotide sequence ID" value="NZ_CP018863.1"/>
</dbReference>
<dbReference type="PANTHER" id="PTHR10642:SF26">
    <property type="entry name" value="RIBONUCLEASE H1"/>
    <property type="match status" value="1"/>
</dbReference>
<evidence type="ECO:0000256" key="1">
    <source>
        <dbReference type="ARBA" id="ARBA00000077"/>
    </source>
</evidence>
<comment type="similarity">
    <text evidence="3">Belongs to the RNase H family.</text>
</comment>
<dbReference type="GO" id="GO:0003676">
    <property type="term" value="F:nucleic acid binding"/>
    <property type="evidence" value="ECO:0007669"/>
    <property type="project" value="InterPro"/>
</dbReference>
<evidence type="ECO:0000256" key="4">
    <source>
        <dbReference type="ARBA" id="ARBA00011245"/>
    </source>
</evidence>
<dbReference type="GO" id="GO:0043137">
    <property type="term" value="P:DNA replication, removal of RNA primer"/>
    <property type="evidence" value="ECO:0007669"/>
    <property type="project" value="TreeGrafter"/>
</dbReference>
<evidence type="ECO:0000313" key="13">
    <source>
        <dbReference type="Proteomes" id="UP000181917"/>
    </source>
</evidence>
<organism evidence="12 13">
    <name type="scientific">Crystallibacter crystallopoietes</name>
    <dbReference type="NCBI Taxonomy" id="37928"/>
    <lineage>
        <taxon>Bacteria</taxon>
        <taxon>Bacillati</taxon>
        <taxon>Actinomycetota</taxon>
        <taxon>Actinomycetes</taxon>
        <taxon>Micrococcales</taxon>
        <taxon>Micrococcaceae</taxon>
        <taxon>Crystallibacter</taxon>
    </lineage>
</organism>
<protein>
    <recommendedName>
        <fullName evidence="5">ribonuclease H</fullName>
        <ecNumber evidence="5">3.1.26.4</ecNumber>
    </recommendedName>
</protein>
<dbReference type="InterPro" id="IPR036397">
    <property type="entry name" value="RNaseH_sf"/>
</dbReference>
<comment type="catalytic activity">
    <reaction evidence="1">
        <text>Endonucleolytic cleavage to 5'-phosphomonoester.</text>
        <dbReference type="EC" id="3.1.26.4"/>
    </reaction>
</comment>
<accession>A0A1H1BAW4</accession>
<dbReference type="OrthoDB" id="7845843at2"/>
<dbReference type="Pfam" id="PF00075">
    <property type="entry name" value="RNase_H"/>
    <property type="match status" value="1"/>
</dbReference>
<keyword evidence="8" id="KW-0255">Endonuclease</keyword>
<dbReference type="GO" id="GO:0046872">
    <property type="term" value="F:metal ion binding"/>
    <property type="evidence" value="ECO:0007669"/>
    <property type="project" value="UniProtKB-KW"/>
</dbReference>
<gene>
    <name evidence="12" type="ORF">SAMN04489742_1324</name>
</gene>
<evidence type="ECO:0000256" key="6">
    <source>
        <dbReference type="ARBA" id="ARBA00022722"/>
    </source>
</evidence>
<comment type="subunit">
    <text evidence="4">Monomer.</text>
</comment>
<keyword evidence="6" id="KW-0540">Nuclease</keyword>
<evidence type="ECO:0000256" key="5">
    <source>
        <dbReference type="ARBA" id="ARBA00012180"/>
    </source>
</evidence>
<reference evidence="12 13" key="1">
    <citation type="submission" date="2016-10" db="EMBL/GenBank/DDBJ databases">
        <authorList>
            <person name="de Groot N.N."/>
        </authorList>
    </citation>
    <scope>NUCLEOTIDE SEQUENCE [LARGE SCALE GENOMIC DNA]</scope>
    <source>
        <strain evidence="12 13">DSM 20117</strain>
    </source>
</reference>
<keyword evidence="9" id="KW-0378">Hydrolase</keyword>
<evidence type="ECO:0000256" key="10">
    <source>
        <dbReference type="ARBA" id="ARBA00022842"/>
    </source>
</evidence>
<dbReference type="STRING" id="37928.SAMN04489742_1324"/>
<dbReference type="SUPFAM" id="SSF53098">
    <property type="entry name" value="Ribonuclease H-like"/>
    <property type="match status" value="1"/>
</dbReference>
<dbReference type="EMBL" id="FNKH01000002">
    <property type="protein sequence ID" value="SDQ49128.1"/>
    <property type="molecule type" value="Genomic_DNA"/>
</dbReference>
<dbReference type="PROSITE" id="PS50879">
    <property type="entry name" value="RNASE_H_1"/>
    <property type="match status" value="1"/>
</dbReference>
<dbReference type="AlphaFoldDB" id="A0A1H1BAW4"/>
<evidence type="ECO:0000256" key="2">
    <source>
        <dbReference type="ARBA" id="ARBA00001946"/>
    </source>
</evidence>
<dbReference type="CDD" id="cd09278">
    <property type="entry name" value="RNase_HI_prokaryote_like"/>
    <property type="match status" value="1"/>
</dbReference>
<keyword evidence="7" id="KW-0479">Metal-binding</keyword>
<dbReference type="GO" id="GO:0004523">
    <property type="term" value="F:RNA-DNA hybrid ribonuclease activity"/>
    <property type="evidence" value="ECO:0007669"/>
    <property type="project" value="UniProtKB-EC"/>
</dbReference>
<evidence type="ECO:0000259" key="11">
    <source>
        <dbReference type="PROSITE" id="PS50879"/>
    </source>
</evidence>
<name>A0A1H1BAW4_9MICC</name>
<dbReference type="InterPro" id="IPR022892">
    <property type="entry name" value="RNaseHI"/>
</dbReference>
<sequence>MTITAAADGSALGNPGPAGWAWYIDENSWAAGGWPHGTNNQGELMAVLDLFRATEHLPEESLHILCDSQYVINCITKWMPGWKRKGWRKADGKAVLNVDLLKQIDQVIKGRSYKFEWVKGHAGHDLNEAADVRARAVALAFQNGSVIPHGPGFQGRAASAAADTPAVAQSAVRVAEPRLPQRADSPESPEPDLFSELEDFSAEDTQEPVEELIVRLEQELLSPGTRADFGRLAVLLHPDFTEIGQSGRMWTRDDTISALQGDPETEATVEVFAAERLGEDSVLLTYRSSSRTGSALRSSLWLREGEQWRLRFHQGTPEQS</sequence>
<evidence type="ECO:0000256" key="7">
    <source>
        <dbReference type="ARBA" id="ARBA00022723"/>
    </source>
</evidence>
<dbReference type="InterPro" id="IPR012337">
    <property type="entry name" value="RNaseH-like_sf"/>
</dbReference>
<dbReference type="InterPro" id="IPR050092">
    <property type="entry name" value="RNase_H"/>
</dbReference>
<evidence type="ECO:0000313" key="12">
    <source>
        <dbReference type="EMBL" id="SDQ49128.1"/>
    </source>
</evidence>
<proteinExistence type="inferred from homology"/>
<evidence type="ECO:0000256" key="8">
    <source>
        <dbReference type="ARBA" id="ARBA00022759"/>
    </source>
</evidence>
<dbReference type="EC" id="3.1.26.4" evidence="5"/>
<dbReference type="PANTHER" id="PTHR10642">
    <property type="entry name" value="RIBONUCLEASE H1"/>
    <property type="match status" value="1"/>
</dbReference>
<dbReference type="Gene3D" id="3.30.420.10">
    <property type="entry name" value="Ribonuclease H-like superfamily/Ribonuclease H"/>
    <property type="match status" value="1"/>
</dbReference>
<keyword evidence="10" id="KW-0460">Magnesium</keyword>
<comment type="cofactor">
    <cofactor evidence="2">
        <name>Mg(2+)</name>
        <dbReference type="ChEBI" id="CHEBI:18420"/>
    </cofactor>
</comment>
<dbReference type="KEGG" id="acry:AC20117_10735"/>
<dbReference type="InterPro" id="IPR032710">
    <property type="entry name" value="NTF2-like_dom_sf"/>
</dbReference>